<comment type="caution">
    <text evidence="2">The sequence shown here is derived from an EMBL/GenBank/DDBJ whole genome shotgun (WGS) entry which is preliminary data.</text>
</comment>
<dbReference type="Proteomes" id="UP000694287">
    <property type="component" value="Unassembled WGS sequence"/>
</dbReference>
<evidence type="ECO:0000313" key="2">
    <source>
        <dbReference type="EMBL" id="MBW0133228.1"/>
    </source>
</evidence>
<reference evidence="2 3" key="1">
    <citation type="submission" date="2020-11" db="EMBL/GenBank/DDBJ databases">
        <title>Pseudonocardia abyssalis sp. nov. and Pseudonocardia oceani sp. nov., description and phylogenomic analysis of two novel actinomycetes isolated from the deep Southern Ocean.</title>
        <authorList>
            <person name="Parra J."/>
        </authorList>
    </citation>
    <scope>NUCLEOTIDE SEQUENCE [LARGE SCALE GENOMIC DNA]</scope>
    <source>
        <strain evidence="2 3">KRD-168</strain>
    </source>
</reference>
<keyword evidence="1" id="KW-0812">Transmembrane</keyword>
<gene>
    <name evidence="2" type="ORF">I4I81_03020</name>
</gene>
<accession>A0ABS6UMU4</accession>
<proteinExistence type="predicted"/>
<dbReference type="Pfam" id="PF09490">
    <property type="entry name" value="CbtA"/>
    <property type="match status" value="1"/>
</dbReference>
<keyword evidence="3" id="KW-1185">Reference proteome</keyword>
<keyword evidence="1" id="KW-1133">Transmembrane helix</keyword>
<dbReference type="RefSeq" id="WP_218601114.1">
    <property type="nucleotide sequence ID" value="NZ_JADQDJ010000011.1"/>
</dbReference>
<feature type="transmembrane region" description="Helical" evidence="1">
    <location>
        <begin position="136"/>
        <end position="155"/>
    </location>
</feature>
<dbReference type="InterPro" id="IPR012666">
    <property type="entry name" value="CbtA_put"/>
</dbReference>
<organism evidence="2 3">
    <name type="scientific">Pseudonocardia abyssalis</name>
    <dbReference type="NCBI Taxonomy" id="2792008"/>
    <lineage>
        <taxon>Bacteria</taxon>
        <taxon>Bacillati</taxon>
        <taxon>Actinomycetota</taxon>
        <taxon>Actinomycetes</taxon>
        <taxon>Pseudonocardiales</taxon>
        <taxon>Pseudonocardiaceae</taxon>
        <taxon>Pseudonocardia</taxon>
    </lineage>
</organism>
<dbReference type="EMBL" id="JADQDK010000001">
    <property type="protein sequence ID" value="MBW0133228.1"/>
    <property type="molecule type" value="Genomic_DNA"/>
</dbReference>
<name>A0ABS6UMU4_9PSEU</name>
<evidence type="ECO:0000313" key="3">
    <source>
        <dbReference type="Proteomes" id="UP000694287"/>
    </source>
</evidence>
<feature type="transmembrane region" description="Helical" evidence="1">
    <location>
        <begin position="97"/>
        <end position="116"/>
    </location>
</feature>
<keyword evidence="1" id="KW-0472">Membrane</keyword>
<feature type="transmembrane region" description="Helical" evidence="1">
    <location>
        <begin position="62"/>
        <end position="85"/>
    </location>
</feature>
<evidence type="ECO:0000256" key="1">
    <source>
        <dbReference type="SAM" id="Phobius"/>
    </source>
</evidence>
<sequence>MVKTLLLRGMAAGLAAGLTYFVFAYLFGEGAVDGAIAYEEHVGGAHDAAEAPLVSRGIQSTVGLGVAAVLYGVVIGGLVALAYSAVVGRVGRLGPRATAAVIAAVGFVAVAAVPFLKYPANPPASTLGASVGQRTGPYVALIIISVALAIGAVMLQRSLTARLGTWNATLTAIGAYLATAGIVGLLLPTVDETPADFPATVLYDFRLASIGGQVVLWAVLGLVFGALVDDRAERSARQTGVSRSS</sequence>
<feature type="transmembrane region" description="Helical" evidence="1">
    <location>
        <begin position="167"/>
        <end position="187"/>
    </location>
</feature>
<feature type="transmembrane region" description="Helical" evidence="1">
    <location>
        <begin position="5"/>
        <end position="27"/>
    </location>
</feature>
<protein>
    <submittedName>
        <fullName evidence="2">CbtA family protein</fullName>
    </submittedName>
</protein>
<feature type="transmembrane region" description="Helical" evidence="1">
    <location>
        <begin position="207"/>
        <end position="228"/>
    </location>
</feature>